<comment type="function">
    <text evidence="6">Involved in the regulation of the intracellular balance of NAD and NADP, and is a key enzyme in the biosynthesis of NADP. Catalyzes specifically the phosphorylation on 2'-hydroxyl of the adenosine moiety of NAD to yield NADP.</text>
</comment>
<evidence type="ECO:0000256" key="2">
    <source>
        <dbReference type="ARBA" id="ARBA00022777"/>
    </source>
</evidence>
<reference evidence="7" key="1">
    <citation type="submission" date="2020-10" db="EMBL/GenBank/DDBJ databases">
        <authorList>
            <person name="Gilroy R."/>
        </authorList>
    </citation>
    <scope>NUCLEOTIDE SEQUENCE</scope>
    <source>
        <strain evidence="7">B1-20833</strain>
    </source>
</reference>
<keyword evidence="6" id="KW-0067">ATP-binding</keyword>
<proteinExistence type="inferred from homology"/>
<dbReference type="Pfam" id="PF01513">
    <property type="entry name" value="NAD_kinase"/>
    <property type="match status" value="1"/>
</dbReference>
<evidence type="ECO:0000313" key="7">
    <source>
        <dbReference type="EMBL" id="MBO8452663.1"/>
    </source>
</evidence>
<feature type="binding site" evidence="6">
    <location>
        <begin position="54"/>
        <end position="55"/>
    </location>
    <ligand>
        <name>NAD(+)</name>
        <dbReference type="ChEBI" id="CHEBI:57540"/>
    </ligand>
</feature>
<dbReference type="Gene3D" id="2.60.200.30">
    <property type="entry name" value="Probable inorganic polyphosphate/atp-NAD kinase, domain 2"/>
    <property type="match status" value="1"/>
</dbReference>
<dbReference type="EC" id="2.7.1.23" evidence="6"/>
<dbReference type="Gene3D" id="3.40.50.10330">
    <property type="entry name" value="Probable inorganic polyphosphate/atp-NAD kinase, domain 1"/>
    <property type="match status" value="1"/>
</dbReference>
<evidence type="ECO:0000256" key="4">
    <source>
        <dbReference type="ARBA" id="ARBA00023027"/>
    </source>
</evidence>
<evidence type="ECO:0000256" key="5">
    <source>
        <dbReference type="ARBA" id="ARBA00047925"/>
    </source>
</evidence>
<keyword evidence="6" id="KW-0963">Cytoplasm</keyword>
<evidence type="ECO:0000256" key="6">
    <source>
        <dbReference type="HAMAP-Rule" id="MF_00361"/>
    </source>
</evidence>
<dbReference type="InterPro" id="IPR016064">
    <property type="entry name" value="NAD/diacylglycerol_kinase_sf"/>
</dbReference>
<keyword evidence="1 6" id="KW-0808">Transferase</keyword>
<dbReference type="GO" id="GO:0006741">
    <property type="term" value="P:NADP+ biosynthetic process"/>
    <property type="evidence" value="ECO:0007669"/>
    <property type="project" value="UniProtKB-UniRule"/>
</dbReference>
<dbReference type="GO" id="GO:0005524">
    <property type="term" value="F:ATP binding"/>
    <property type="evidence" value="ECO:0007669"/>
    <property type="project" value="UniProtKB-KW"/>
</dbReference>
<dbReference type="Pfam" id="PF20143">
    <property type="entry name" value="NAD_kinase_C"/>
    <property type="match status" value="1"/>
</dbReference>
<dbReference type="GO" id="GO:0019674">
    <property type="term" value="P:NAD+ metabolic process"/>
    <property type="evidence" value="ECO:0007669"/>
    <property type="project" value="InterPro"/>
</dbReference>
<dbReference type="SUPFAM" id="SSF111331">
    <property type="entry name" value="NAD kinase/diacylglycerol kinase-like"/>
    <property type="match status" value="1"/>
</dbReference>
<evidence type="ECO:0000313" key="8">
    <source>
        <dbReference type="Proteomes" id="UP000823661"/>
    </source>
</evidence>
<feature type="binding site" evidence="6">
    <location>
        <begin position="128"/>
        <end position="129"/>
    </location>
    <ligand>
        <name>NAD(+)</name>
        <dbReference type="ChEBI" id="CHEBI:57540"/>
    </ligand>
</feature>
<comment type="caution">
    <text evidence="7">The sequence shown here is derived from an EMBL/GenBank/DDBJ whole genome shotgun (WGS) entry which is preliminary data.</text>
</comment>
<dbReference type="InterPro" id="IPR017437">
    <property type="entry name" value="ATP-NAD_kinase_PpnK-typ_C"/>
</dbReference>
<evidence type="ECO:0000256" key="3">
    <source>
        <dbReference type="ARBA" id="ARBA00022857"/>
    </source>
</evidence>
<evidence type="ECO:0000256" key="1">
    <source>
        <dbReference type="ARBA" id="ARBA00022679"/>
    </source>
</evidence>
<comment type="subcellular location">
    <subcellularLocation>
        <location evidence="6">Cytoplasm</location>
    </subcellularLocation>
</comment>
<dbReference type="InterPro" id="IPR017438">
    <property type="entry name" value="ATP-NAD_kinase_N"/>
</dbReference>
<comment type="cofactor">
    <cofactor evidence="6">
        <name>a divalent metal cation</name>
        <dbReference type="ChEBI" id="CHEBI:60240"/>
    </cofactor>
</comment>
<dbReference type="EMBL" id="JADIMI010000068">
    <property type="protein sequence ID" value="MBO8452663.1"/>
    <property type="molecule type" value="Genomic_DNA"/>
</dbReference>
<gene>
    <name evidence="6" type="primary">nadK</name>
    <name evidence="7" type="ORF">IAC06_07255</name>
</gene>
<dbReference type="PANTHER" id="PTHR20275">
    <property type="entry name" value="NAD KINASE"/>
    <property type="match status" value="1"/>
</dbReference>
<keyword evidence="2 6" id="KW-0418">Kinase</keyword>
<name>A0A9D9EUN0_9BACT</name>
<dbReference type="GO" id="GO:0046872">
    <property type="term" value="F:metal ion binding"/>
    <property type="evidence" value="ECO:0007669"/>
    <property type="project" value="UniProtKB-UniRule"/>
</dbReference>
<organism evidence="7 8">
    <name type="scientific">Candidatus Cryptobacteroides intestinavium</name>
    <dbReference type="NCBI Taxonomy" id="2840766"/>
    <lineage>
        <taxon>Bacteria</taxon>
        <taxon>Pseudomonadati</taxon>
        <taxon>Bacteroidota</taxon>
        <taxon>Bacteroidia</taxon>
        <taxon>Bacteroidales</taxon>
        <taxon>Candidatus Cryptobacteroides</taxon>
    </lineage>
</organism>
<comment type="caution">
    <text evidence="6">Lacks conserved residue(s) required for the propagation of feature annotation.</text>
</comment>
<dbReference type="InterPro" id="IPR002504">
    <property type="entry name" value="NADK"/>
</dbReference>
<keyword evidence="3 6" id="KW-0521">NADP</keyword>
<keyword evidence="6" id="KW-0547">Nucleotide-binding</keyword>
<reference evidence="7" key="2">
    <citation type="journal article" date="2021" name="PeerJ">
        <title>Extensive microbial diversity within the chicken gut microbiome revealed by metagenomics and culture.</title>
        <authorList>
            <person name="Gilroy R."/>
            <person name="Ravi A."/>
            <person name="Getino M."/>
            <person name="Pursley I."/>
            <person name="Horton D.L."/>
            <person name="Alikhan N.F."/>
            <person name="Baker D."/>
            <person name="Gharbi K."/>
            <person name="Hall N."/>
            <person name="Watson M."/>
            <person name="Adriaenssens E.M."/>
            <person name="Foster-Nyarko E."/>
            <person name="Jarju S."/>
            <person name="Secka A."/>
            <person name="Antonio M."/>
            <person name="Oren A."/>
            <person name="Chaudhuri R.R."/>
            <person name="La Ragione R."/>
            <person name="Hildebrand F."/>
            <person name="Pallen M.J."/>
        </authorList>
    </citation>
    <scope>NUCLEOTIDE SEQUENCE</scope>
    <source>
        <strain evidence="7">B1-20833</strain>
    </source>
</reference>
<comment type="similarity">
    <text evidence="6">Belongs to the NAD kinase family.</text>
</comment>
<sequence>MRVATYLRNRSLENDRRLVSLLSALEAGGCEVCPLDSGLCVPSDTDFLLSIGGDGTFLAAAALVGDSGIPVLGVNLGRLGFLSENRPESVARALLKGEYSIESRTLLEARYSSPTGNPAIDGRPVALNEVTVHRSGGAMLGVDVSIDGTRLPTYWADGLLVATSSGSTAYSLSVGGPIVLPESRVLIIAPIASHNLNVRPVIVPDTSRIELGLQSRDSRVIVTMDNRSAEIGPDMKISVSMAQFSLKRVRLNSSNFINALTGKLFWGEDIRNSTEN</sequence>
<keyword evidence="4 6" id="KW-0520">NAD</keyword>
<feature type="binding site" evidence="6">
    <location>
        <position position="192"/>
    </location>
    <ligand>
        <name>NAD(+)</name>
        <dbReference type="ChEBI" id="CHEBI:57540"/>
    </ligand>
</feature>
<comment type="catalytic activity">
    <reaction evidence="5 6">
        <text>NAD(+) + ATP = ADP + NADP(+) + H(+)</text>
        <dbReference type="Rhea" id="RHEA:18629"/>
        <dbReference type="ChEBI" id="CHEBI:15378"/>
        <dbReference type="ChEBI" id="CHEBI:30616"/>
        <dbReference type="ChEBI" id="CHEBI:57540"/>
        <dbReference type="ChEBI" id="CHEBI:58349"/>
        <dbReference type="ChEBI" id="CHEBI:456216"/>
        <dbReference type="EC" id="2.7.1.23"/>
    </reaction>
</comment>
<feature type="binding site" evidence="6">
    <location>
        <begin position="168"/>
        <end position="173"/>
    </location>
    <ligand>
        <name>NAD(+)</name>
        <dbReference type="ChEBI" id="CHEBI:57540"/>
    </ligand>
</feature>
<feature type="active site" description="Proton acceptor" evidence="6">
    <location>
        <position position="54"/>
    </location>
</feature>
<feature type="binding site" evidence="6">
    <location>
        <position position="157"/>
    </location>
    <ligand>
        <name>NAD(+)</name>
        <dbReference type="ChEBI" id="CHEBI:57540"/>
    </ligand>
</feature>
<dbReference type="GO" id="GO:0005737">
    <property type="term" value="C:cytoplasm"/>
    <property type="evidence" value="ECO:0007669"/>
    <property type="project" value="UniProtKB-SubCell"/>
</dbReference>
<dbReference type="PANTHER" id="PTHR20275:SF0">
    <property type="entry name" value="NAD KINASE"/>
    <property type="match status" value="1"/>
</dbReference>
<dbReference type="HAMAP" id="MF_00361">
    <property type="entry name" value="NAD_kinase"/>
    <property type="match status" value="1"/>
</dbReference>
<dbReference type="GO" id="GO:0051287">
    <property type="term" value="F:NAD binding"/>
    <property type="evidence" value="ECO:0007669"/>
    <property type="project" value="UniProtKB-ARBA"/>
</dbReference>
<dbReference type="AlphaFoldDB" id="A0A9D9EUN0"/>
<dbReference type="GO" id="GO:0003951">
    <property type="term" value="F:NAD+ kinase activity"/>
    <property type="evidence" value="ECO:0007669"/>
    <property type="project" value="UniProtKB-UniRule"/>
</dbReference>
<accession>A0A9D9EUN0</accession>
<protein>
    <recommendedName>
        <fullName evidence="6">NAD kinase</fullName>
        <ecNumber evidence="6">2.7.1.23</ecNumber>
    </recommendedName>
    <alternativeName>
        <fullName evidence="6">ATP-dependent NAD kinase</fullName>
    </alternativeName>
</protein>
<dbReference type="Proteomes" id="UP000823661">
    <property type="component" value="Unassembled WGS sequence"/>
</dbReference>